<dbReference type="STRING" id="4846.A0A367K419"/>
<dbReference type="GO" id="GO:0070319">
    <property type="term" value="C:Golgi to plasma membrane transport vesicle"/>
    <property type="evidence" value="ECO:0007669"/>
    <property type="project" value="TreeGrafter"/>
</dbReference>
<dbReference type="PANTHER" id="PTHR14430:SF0">
    <property type="entry name" value="SEC2P DOMAIN-CONTAINING PROTEIN"/>
    <property type="match status" value="1"/>
</dbReference>
<sequence>MTKIIQVPITSKPLPALLAPPTTNMEASFSSCYSSSSCFSSPIHSATDASSIQSKLPSEPSPQPILLPQIMPSTTSYYSVTQAQSKEIQELRQDLIKLNQKYIQQIERIQIAEQARHQVESELEDLSLRLFEQANEMVAEERKKRYYAEKKVAQLERELGAVKEELENEKAQLSELRERFEENSTEEHGFALTERTSPYTKAEDSVSIIPHTLGLSSPTCLDNSWLNVFKDFLTLAPTTPIESLHKLPFMKQCLDLDIEPCLRFGNARSNSRLSFRKVFDAIIHQPCFIESEPSEKRPSQDNEVKRQTSLTRRHSFAFSFSNKSRTQPVYEPIQHCYGCRTELGKDALFRCRLKEQDHEWFWIDRACRDRLVAVCNFYVFIRHIQSGLQSQKTIDCLFRECIWLRLYMFWARSGIHHSTHAMAF</sequence>
<comment type="caution">
    <text evidence="4">The sequence shown here is derived from an EMBL/GenBank/DDBJ whole genome shotgun (WGS) entry which is preliminary data.</text>
</comment>
<dbReference type="PANTHER" id="PTHR14430">
    <property type="entry name" value="RABIN3-RELATED"/>
    <property type="match status" value="1"/>
</dbReference>
<dbReference type="GO" id="GO:0051286">
    <property type="term" value="C:cell tip"/>
    <property type="evidence" value="ECO:0007669"/>
    <property type="project" value="TreeGrafter"/>
</dbReference>
<evidence type="ECO:0000313" key="5">
    <source>
        <dbReference type="Proteomes" id="UP000253551"/>
    </source>
</evidence>
<evidence type="ECO:0000256" key="1">
    <source>
        <dbReference type="ARBA" id="ARBA00023054"/>
    </source>
</evidence>
<keyword evidence="1 2" id="KW-0175">Coiled coil</keyword>
<dbReference type="InterPro" id="IPR009449">
    <property type="entry name" value="Sec2_N"/>
</dbReference>
<dbReference type="Pfam" id="PF25555">
    <property type="entry name" value="RAB3A-like_C"/>
    <property type="match status" value="1"/>
</dbReference>
<dbReference type="EMBL" id="PJQM01002245">
    <property type="protein sequence ID" value="RCH96954.1"/>
    <property type="molecule type" value="Genomic_DNA"/>
</dbReference>
<evidence type="ECO:0000256" key="2">
    <source>
        <dbReference type="SAM" id="Coils"/>
    </source>
</evidence>
<dbReference type="Proteomes" id="UP000253551">
    <property type="component" value="Unassembled WGS sequence"/>
</dbReference>
<proteinExistence type="predicted"/>
<dbReference type="AlphaFoldDB" id="A0A367K419"/>
<dbReference type="SUPFAM" id="SSF144284">
    <property type="entry name" value="Sec2 N-terminal region"/>
    <property type="match status" value="1"/>
</dbReference>
<dbReference type="GO" id="GO:0006887">
    <property type="term" value="P:exocytosis"/>
    <property type="evidence" value="ECO:0007669"/>
    <property type="project" value="TreeGrafter"/>
</dbReference>
<dbReference type="Pfam" id="PF06428">
    <property type="entry name" value="Sec2p"/>
    <property type="match status" value="1"/>
</dbReference>
<feature type="domain" description="GDP/GTP exchange factor Sec2 N-terminal" evidence="3">
    <location>
        <begin position="80"/>
        <end position="182"/>
    </location>
</feature>
<gene>
    <name evidence="4" type="primary">RAB3IL1_2</name>
    <name evidence="4" type="ORF">CU098_010596</name>
</gene>
<protein>
    <submittedName>
        <fullName evidence="4">RAB3A interacting protein</fullName>
    </submittedName>
</protein>
<dbReference type="GO" id="GO:0005085">
    <property type="term" value="F:guanyl-nucleotide exchange factor activity"/>
    <property type="evidence" value="ECO:0007669"/>
    <property type="project" value="InterPro"/>
</dbReference>
<dbReference type="Gene3D" id="6.10.140.910">
    <property type="match status" value="1"/>
</dbReference>
<organism evidence="4 5">
    <name type="scientific">Rhizopus stolonifer</name>
    <name type="common">Rhizopus nigricans</name>
    <dbReference type="NCBI Taxonomy" id="4846"/>
    <lineage>
        <taxon>Eukaryota</taxon>
        <taxon>Fungi</taxon>
        <taxon>Fungi incertae sedis</taxon>
        <taxon>Mucoromycota</taxon>
        <taxon>Mucoromycotina</taxon>
        <taxon>Mucoromycetes</taxon>
        <taxon>Mucorales</taxon>
        <taxon>Mucorineae</taxon>
        <taxon>Rhizopodaceae</taxon>
        <taxon>Rhizopus</taxon>
    </lineage>
</organism>
<keyword evidence="5" id="KW-1185">Reference proteome</keyword>
<accession>A0A367K419</accession>
<feature type="coiled-coil region" evidence="2">
    <location>
        <begin position="81"/>
        <end position="186"/>
    </location>
</feature>
<name>A0A367K419_RHIST</name>
<dbReference type="OrthoDB" id="5560525at2759"/>
<dbReference type="CDD" id="cd21044">
    <property type="entry name" value="Rab11BD_RAB3IP_like"/>
    <property type="match status" value="1"/>
</dbReference>
<evidence type="ECO:0000259" key="3">
    <source>
        <dbReference type="Pfam" id="PF06428"/>
    </source>
</evidence>
<dbReference type="InterPro" id="IPR040351">
    <property type="entry name" value="RAB3IL/RAB3IP/Sec2"/>
</dbReference>
<evidence type="ECO:0000313" key="4">
    <source>
        <dbReference type="EMBL" id="RCH96954.1"/>
    </source>
</evidence>
<reference evidence="4 5" key="1">
    <citation type="journal article" date="2018" name="G3 (Bethesda)">
        <title>Phylogenetic and Phylogenomic Definition of Rhizopus Species.</title>
        <authorList>
            <person name="Gryganskyi A.P."/>
            <person name="Golan J."/>
            <person name="Dolatabadi S."/>
            <person name="Mondo S."/>
            <person name="Robb S."/>
            <person name="Idnurm A."/>
            <person name="Muszewska A."/>
            <person name="Steczkiewicz K."/>
            <person name="Masonjones S."/>
            <person name="Liao H.L."/>
            <person name="Gajdeczka M.T."/>
            <person name="Anike F."/>
            <person name="Vuek A."/>
            <person name="Anishchenko I.M."/>
            <person name="Voigt K."/>
            <person name="de Hoog G.S."/>
            <person name="Smith M.E."/>
            <person name="Heitman J."/>
            <person name="Vilgalys R."/>
            <person name="Stajich J.E."/>
        </authorList>
    </citation>
    <scope>NUCLEOTIDE SEQUENCE [LARGE SCALE GENOMIC DNA]</scope>
    <source>
        <strain evidence="4 5">LSU 92-RS-03</strain>
    </source>
</reference>